<dbReference type="OrthoDB" id="671439at2759"/>
<comment type="similarity">
    <text evidence="1">Belongs to the 'GDSL' lipolytic enzyme family.</text>
</comment>
<dbReference type="Pfam" id="PF00657">
    <property type="entry name" value="Lipase_GDSL"/>
    <property type="match status" value="1"/>
</dbReference>
<dbReference type="InterPro" id="IPR045136">
    <property type="entry name" value="Iah1-like"/>
</dbReference>
<comment type="caution">
    <text evidence="3">The sequence shown here is derived from an EMBL/GenBank/DDBJ whole genome shotgun (WGS) entry which is preliminary data.</text>
</comment>
<accession>A0A0K9NT01</accession>
<protein>
    <submittedName>
        <fullName evidence="3">Putative Isoamyl acetate-hydrolyzing esterase</fullName>
    </submittedName>
</protein>
<gene>
    <name evidence="3" type="ORF">ZOSMA_65G00810</name>
</gene>
<keyword evidence="4" id="KW-1185">Reference proteome</keyword>
<proteinExistence type="inferred from homology"/>
<dbReference type="InterPro" id="IPR001087">
    <property type="entry name" value="GDSL"/>
</dbReference>
<evidence type="ECO:0000313" key="3">
    <source>
        <dbReference type="EMBL" id="KMZ59748.1"/>
    </source>
</evidence>
<evidence type="ECO:0000256" key="1">
    <source>
        <dbReference type="ARBA" id="ARBA00008668"/>
    </source>
</evidence>
<dbReference type="EMBL" id="LFYR01001739">
    <property type="protein sequence ID" value="KMZ59748.1"/>
    <property type="molecule type" value="Genomic_DNA"/>
</dbReference>
<dbReference type="OMA" id="KMQQFPG"/>
<dbReference type="PANTHER" id="PTHR14209">
    <property type="entry name" value="ISOAMYL ACETATE-HYDROLYZING ESTERASE 1"/>
    <property type="match status" value="1"/>
</dbReference>
<dbReference type="FunFam" id="3.40.50.1110:FF:000002">
    <property type="entry name" value="isoamyl acetate-hydrolyzing esterase 1 homolog"/>
    <property type="match status" value="1"/>
</dbReference>
<dbReference type="GO" id="GO:0016788">
    <property type="term" value="F:hydrolase activity, acting on ester bonds"/>
    <property type="evidence" value="ECO:0007669"/>
    <property type="project" value="InterPro"/>
</dbReference>
<evidence type="ECO:0000256" key="2">
    <source>
        <dbReference type="ARBA" id="ARBA00022801"/>
    </source>
</evidence>
<dbReference type="PANTHER" id="PTHR14209:SF19">
    <property type="entry name" value="ISOAMYL ACETATE-HYDROLYZING ESTERASE 1 HOMOLOG"/>
    <property type="match status" value="1"/>
</dbReference>
<dbReference type="CDD" id="cd01838">
    <property type="entry name" value="Isoamyl_acetate_hydrolase_like"/>
    <property type="match status" value="1"/>
</dbReference>
<evidence type="ECO:0000313" key="4">
    <source>
        <dbReference type="Proteomes" id="UP000036987"/>
    </source>
</evidence>
<dbReference type="InterPro" id="IPR036514">
    <property type="entry name" value="SGNH_hydro_sf"/>
</dbReference>
<reference evidence="4" key="1">
    <citation type="journal article" date="2016" name="Nature">
        <title>The genome of the seagrass Zostera marina reveals angiosperm adaptation to the sea.</title>
        <authorList>
            <person name="Olsen J.L."/>
            <person name="Rouze P."/>
            <person name="Verhelst B."/>
            <person name="Lin Y.-C."/>
            <person name="Bayer T."/>
            <person name="Collen J."/>
            <person name="Dattolo E."/>
            <person name="De Paoli E."/>
            <person name="Dittami S."/>
            <person name="Maumus F."/>
            <person name="Michel G."/>
            <person name="Kersting A."/>
            <person name="Lauritano C."/>
            <person name="Lohaus R."/>
            <person name="Toepel M."/>
            <person name="Tonon T."/>
            <person name="Vanneste K."/>
            <person name="Amirebrahimi M."/>
            <person name="Brakel J."/>
            <person name="Bostroem C."/>
            <person name="Chovatia M."/>
            <person name="Grimwood J."/>
            <person name="Jenkins J.W."/>
            <person name="Jueterbock A."/>
            <person name="Mraz A."/>
            <person name="Stam W.T."/>
            <person name="Tice H."/>
            <person name="Bornberg-Bauer E."/>
            <person name="Green P.J."/>
            <person name="Pearson G.A."/>
            <person name="Procaccini G."/>
            <person name="Duarte C.M."/>
            <person name="Schmutz J."/>
            <person name="Reusch T.B.H."/>
            <person name="Van de Peer Y."/>
        </authorList>
    </citation>
    <scope>NUCLEOTIDE SEQUENCE [LARGE SCALE GENOMIC DNA]</scope>
    <source>
        <strain evidence="4">cv. Finnish</strain>
    </source>
</reference>
<dbReference type="AlphaFoldDB" id="A0A0K9NT01"/>
<sequence length="236" mass="26270">MRPKVILFGDSITEMAFKNEGWSSCLANHFCRKVDVVLRGYSGYNTRWALKMVDKVFDGIKLGEAVAVVVFFGANDASLADRSSSFQHVPIPEYKTNLKAIISYIKEKISSTAVIVLITPPPIDEDGRIKNPYGENTTGLPERTNSDAGAYAEACKSVAMENNLPVLDIWSKMQEFPHWEKTFLSDGLHLTGEGNKIVFEELVSKLMEQGISIETLPIDLPHFSDIDPLDPLKSFI</sequence>
<organism evidence="3 4">
    <name type="scientific">Zostera marina</name>
    <name type="common">Eelgrass</name>
    <dbReference type="NCBI Taxonomy" id="29655"/>
    <lineage>
        <taxon>Eukaryota</taxon>
        <taxon>Viridiplantae</taxon>
        <taxon>Streptophyta</taxon>
        <taxon>Embryophyta</taxon>
        <taxon>Tracheophyta</taxon>
        <taxon>Spermatophyta</taxon>
        <taxon>Magnoliopsida</taxon>
        <taxon>Liliopsida</taxon>
        <taxon>Zosteraceae</taxon>
        <taxon>Zostera</taxon>
    </lineage>
</organism>
<dbReference type="Proteomes" id="UP000036987">
    <property type="component" value="Unassembled WGS sequence"/>
</dbReference>
<keyword evidence="2" id="KW-0378">Hydrolase</keyword>
<dbReference type="SUPFAM" id="SSF52266">
    <property type="entry name" value="SGNH hydrolase"/>
    <property type="match status" value="1"/>
</dbReference>
<dbReference type="STRING" id="29655.A0A0K9NT01"/>
<name>A0A0K9NT01_ZOSMR</name>
<dbReference type="Gene3D" id="3.40.50.1110">
    <property type="entry name" value="SGNH hydrolase"/>
    <property type="match status" value="1"/>
</dbReference>